<evidence type="ECO:0000313" key="7">
    <source>
        <dbReference type="EMBL" id="MDT2516317.1"/>
    </source>
</evidence>
<comment type="caution">
    <text evidence="7">The sequence shown here is derived from an EMBL/GenBank/DDBJ whole genome shotgun (WGS) entry which is preliminary data.</text>
</comment>
<evidence type="ECO:0000256" key="1">
    <source>
        <dbReference type="ARBA" id="ARBA00002190"/>
    </source>
</evidence>
<feature type="domain" description="Integrase catalytic" evidence="6">
    <location>
        <begin position="164"/>
        <end position="327"/>
    </location>
</feature>
<dbReference type="NCBIfam" id="NF033563">
    <property type="entry name" value="transpos_IS30"/>
    <property type="match status" value="1"/>
</dbReference>
<keyword evidence="5" id="KW-0233">DNA recombination</keyword>
<evidence type="ECO:0000256" key="2">
    <source>
        <dbReference type="ARBA" id="ARBA00006363"/>
    </source>
</evidence>
<dbReference type="InterPro" id="IPR025246">
    <property type="entry name" value="IS30-like_HTH"/>
</dbReference>
<dbReference type="RefSeq" id="WP_311932067.1">
    <property type="nucleotide sequence ID" value="NZ_JARPWY010000076.1"/>
</dbReference>
<dbReference type="PANTHER" id="PTHR10948">
    <property type="entry name" value="TRANSPOSASE"/>
    <property type="match status" value="1"/>
</dbReference>
<dbReference type="InterPro" id="IPR036397">
    <property type="entry name" value="RNaseH_sf"/>
</dbReference>
<dbReference type="GO" id="GO:0032196">
    <property type="term" value="P:transposition"/>
    <property type="evidence" value="ECO:0007669"/>
    <property type="project" value="UniProtKB-KW"/>
</dbReference>
<dbReference type="Pfam" id="PF13936">
    <property type="entry name" value="HTH_38"/>
    <property type="match status" value="1"/>
</dbReference>
<comment type="similarity">
    <text evidence="2">Belongs to the transposase IS30 family.</text>
</comment>
<dbReference type="Proteomes" id="UP001264335">
    <property type="component" value="Unassembled WGS sequence"/>
</dbReference>
<evidence type="ECO:0000256" key="5">
    <source>
        <dbReference type="ARBA" id="ARBA00023172"/>
    </source>
</evidence>
<reference evidence="7 8" key="1">
    <citation type="submission" date="2023-03" db="EMBL/GenBank/DDBJ databases">
        <authorList>
            <person name="Shen W."/>
            <person name="Cai J."/>
        </authorList>
    </citation>
    <scope>NUCLEOTIDE SEQUENCE [LARGE SCALE GENOMIC DNA]</scope>
    <source>
        <strain evidence="7 8">Y2</strain>
    </source>
</reference>
<gene>
    <name evidence="7" type="ORF">P7D79_19005</name>
</gene>
<dbReference type="Gene3D" id="1.10.10.60">
    <property type="entry name" value="Homeodomain-like"/>
    <property type="match status" value="1"/>
</dbReference>
<sequence length="343" mass="39906">MSQYHHLTILERERIFLLHEEGVSIRKIGNDIHRSPSTISRELRRNKEKTYSPSKADKKYTSRRKNCGRHSILNDLRIWSIVRHLFVDFQWSPEEISNRLKLEQVDFSISFITIYRAIYNGIFDTEPLSHGNRGLIRSLRHRGKTRHTKNHVETRGKIRITHSIHDRPKSADDRSEFGHWEADTVAGKTGGACLVTLTDRKSRFLLAGKAPRKKAAYVSEKMIELLSSIPNEGVKTITPDRGKEFSNHFAVTEALDNVPFYFPDPHAPWQRGTNENTNGLIREYLPKSKEMDTVDDTTIYRMVEKLNSRPRKCLGWKTPYEVFFNKVLRFCCKVLNLLSDKVE</sequence>
<evidence type="ECO:0000313" key="8">
    <source>
        <dbReference type="Proteomes" id="UP001264335"/>
    </source>
</evidence>
<dbReference type="GO" id="GO:0003677">
    <property type="term" value="F:DNA binding"/>
    <property type="evidence" value="ECO:0007669"/>
    <property type="project" value="UniProtKB-KW"/>
</dbReference>
<dbReference type="GO" id="GO:0006310">
    <property type="term" value="P:DNA recombination"/>
    <property type="evidence" value="ECO:0007669"/>
    <property type="project" value="UniProtKB-KW"/>
</dbReference>
<dbReference type="AlphaFoldDB" id="A0ABD5FCQ3"/>
<dbReference type="SUPFAM" id="SSF53098">
    <property type="entry name" value="Ribonuclease H-like"/>
    <property type="match status" value="1"/>
</dbReference>
<dbReference type="InterPro" id="IPR001584">
    <property type="entry name" value="Integrase_cat-core"/>
</dbReference>
<keyword evidence="4" id="KW-0238">DNA-binding</keyword>
<dbReference type="PANTHER" id="PTHR10948:SF23">
    <property type="entry name" value="TRANSPOSASE INSI FOR INSERTION SEQUENCE ELEMENT IS30A-RELATED"/>
    <property type="match status" value="1"/>
</dbReference>
<comment type="function">
    <text evidence="1">Required for the transposition of the insertion element.</text>
</comment>
<keyword evidence="3" id="KW-0815">Transposition</keyword>
<evidence type="ECO:0000256" key="4">
    <source>
        <dbReference type="ARBA" id="ARBA00023125"/>
    </source>
</evidence>
<dbReference type="InterPro" id="IPR053392">
    <property type="entry name" value="Transposase_IS30-like"/>
</dbReference>
<dbReference type="PROSITE" id="PS01043">
    <property type="entry name" value="TRANSPOSASE_IS30"/>
    <property type="match status" value="1"/>
</dbReference>
<accession>A0ABD5FCQ3</accession>
<dbReference type="InterPro" id="IPR001598">
    <property type="entry name" value="Transposase_IS30_CS"/>
</dbReference>
<dbReference type="InterPro" id="IPR012337">
    <property type="entry name" value="RNaseH-like_sf"/>
</dbReference>
<dbReference type="PROSITE" id="PS50994">
    <property type="entry name" value="INTEGRASE"/>
    <property type="match status" value="1"/>
</dbReference>
<evidence type="ECO:0000256" key="3">
    <source>
        <dbReference type="ARBA" id="ARBA00022578"/>
    </source>
</evidence>
<evidence type="ECO:0000259" key="6">
    <source>
        <dbReference type="PROSITE" id="PS50994"/>
    </source>
</evidence>
<proteinExistence type="inferred from homology"/>
<dbReference type="InterPro" id="IPR051917">
    <property type="entry name" value="Transposase-Integrase"/>
</dbReference>
<name>A0ABD5FCQ3_ENTAV</name>
<dbReference type="EMBL" id="JARPWY010000076">
    <property type="protein sequence ID" value="MDT2516317.1"/>
    <property type="molecule type" value="Genomic_DNA"/>
</dbReference>
<dbReference type="Gene3D" id="3.30.420.10">
    <property type="entry name" value="Ribonuclease H-like superfamily/Ribonuclease H"/>
    <property type="match status" value="1"/>
</dbReference>
<organism evidence="7 8">
    <name type="scientific">Enterococcus avium</name>
    <name type="common">Streptococcus avium</name>
    <dbReference type="NCBI Taxonomy" id="33945"/>
    <lineage>
        <taxon>Bacteria</taxon>
        <taxon>Bacillati</taxon>
        <taxon>Bacillota</taxon>
        <taxon>Bacilli</taxon>
        <taxon>Lactobacillales</taxon>
        <taxon>Enterococcaceae</taxon>
        <taxon>Enterococcus</taxon>
    </lineage>
</organism>
<protein>
    <submittedName>
        <fullName evidence="7">IS30 family transposase</fullName>
    </submittedName>
</protein>